<gene>
    <name evidence="2" type="ORF">LX12_001974</name>
</gene>
<comment type="caution">
    <text evidence="2">The sequence shown here is derived from an EMBL/GenBank/DDBJ whole genome shotgun (WGS) entry which is preliminary data.</text>
</comment>
<dbReference type="EMBL" id="JAMTCG010000003">
    <property type="protein sequence ID" value="MCP2160787.1"/>
    <property type="molecule type" value="Genomic_DNA"/>
</dbReference>
<name>A0ABT1H0L9_9NOCA</name>
<evidence type="ECO:0000313" key="3">
    <source>
        <dbReference type="Proteomes" id="UP001205740"/>
    </source>
</evidence>
<organism evidence="2 3">
    <name type="scientific">Williamsia serinedens</name>
    <dbReference type="NCBI Taxonomy" id="391736"/>
    <lineage>
        <taxon>Bacteria</taxon>
        <taxon>Bacillati</taxon>
        <taxon>Actinomycetota</taxon>
        <taxon>Actinomycetes</taxon>
        <taxon>Mycobacteriales</taxon>
        <taxon>Nocardiaceae</taxon>
        <taxon>Williamsia</taxon>
    </lineage>
</organism>
<protein>
    <recommendedName>
        <fullName evidence="4">DUF3558 domain-containing protein</fullName>
    </recommendedName>
</protein>
<accession>A0ABT1H0L9</accession>
<evidence type="ECO:0000256" key="1">
    <source>
        <dbReference type="SAM" id="SignalP"/>
    </source>
</evidence>
<dbReference type="Proteomes" id="UP001205740">
    <property type="component" value="Unassembled WGS sequence"/>
</dbReference>
<proteinExistence type="predicted"/>
<evidence type="ECO:0008006" key="4">
    <source>
        <dbReference type="Google" id="ProtNLM"/>
    </source>
</evidence>
<feature type="signal peptide" evidence="1">
    <location>
        <begin position="1"/>
        <end position="24"/>
    </location>
</feature>
<feature type="chain" id="PRO_5045916351" description="DUF3558 domain-containing protein" evidence="1">
    <location>
        <begin position="25"/>
        <end position="239"/>
    </location>
</feature>
<evidence type="ECO:0000313" key="2">
    <source>
        <dbReference type="EMBL" id="MCP2160787.1"/>
    </source>
</evidence>
<reference evidence="2 3" key="1">
    <citation type="submission" date="2022-06" db="EMBL/GenBank/DDBJ databases">
        <title>Genomic Encyclopedia of Archaeal and Bacterial Type Strains, Phase II (KMG-II): from individual species to whole genera.</title>
        <authorList>
            <person name="Goeker M."/>
        </authorList>
    </citation>
    <scope>NUCLEOTIDE SEQUENCE [LARGE SCALE GENOMIC DNA]</scope>
    <source>
        <strain evidence="2 3">DSM 45037</strain>
    </source>
</reference>
<keyword evidence="3" id="KW-1185">Reference proteome</keyword>
<keyword evidence="1" id="KW-0732">Signal</keyword>
<sequence>MGTRIRAVLSVGAIAVCVGLAASACGSGSTAGVETASSSASASPAFPVESLPPGVQKDSVFDLNSTKDMTGVVTTVPFGQSPYAAHLPDVCNFVPQTLMDRFGFEGKRRGFRGTQLVAQACNLQHQGADGLPDYSATIGFYTNNISEVLRTDRVSILRRDVTLSPSVSATLNRLIPASSEDLTALQTCSASWGTFFGAISVSFRYFAEPPRDSCNEAVAAAKLFVSSAPKSPSQMRAAE</sequence>
<dbReference type="PROSITE" id="PS51257">
    <property type="entry name" value="PROKAR_LIPOPROTEIN"/>
    <property type="match status" value="1"/>
</dbReference>